<proteinExistence type="predicted"/>
<reference evidence="1" key="1">
    <citation type="journal article" date="2014" name="Front. Microbiol.">
        <title>High frequency of phylogenetically diverse reductive dehalogenase-homologous genes in deep subseafloor sedimentary metagenomes.</title>
        <authorList>
            <person name="Kawai M."/>
            <person name="Futagami T."/>
            <person name="Toyoda A."/>
            <person name="Takaki Y."/>
            <person name="Nishi S."/>
            <person name="Hori S."/>
            <person name="Arai W."/>
            <person name="Tsubouchi T."/>
            <person name="Morono Y."/>
            <person name="Uchiyama I."/>
            <person name="Ito T."/>
            <person name="Fujiyama A."/>
            <person name="Inagaki F."/>
            <person name="Takami H."/>
        </authorList>
    </citation>
    <scope>NUCLEOTIDE SEQUENCE</scope>
    <source>
        <strain evidence="1">Expedition CK06-06</strain>
    </source>
</reference>
<protein>
    <submittedName>
        <fullName evidence="1">Uncharacterized protein</fullName>
    </submittedName>
</protein>
<comment type="caution">
    <text evidence="1">The sequence shown here is derived from an EMBL/GenBank/DDBJ whole genome shotgun (WGS) entry which is preliminary data.</text>
</comment>
<name>X1KVN7_9ZZZZ</name>
<evidence type="ECO:0000313" key="1">
    <source>
        <dbReference type="EMBL" id="GAH86018.1"/>
    </source>
</evidence>
<gene>
    <name evidence="1" type="ORF">S03H2_67091</name>
</gene>
<organism evidence="1">
    <name type="scientific">marine sediment metagenome</name>
    <dbReference type="NCBI Taxonomy" id="412755"/>
    <lineage>
        <taxon>unclassified sequences</taxon>
        <taxon>metagenomes</taxon>
        <taxon>ecological metagenomes</taxon>
    </lineage>
</organism>
<sequence length="66" mass="7492">MMAERDKIELVFQEDRKTLRTVKFDEVLGEFAWSDRDVAVGPLYVQKQALGLIGNPSKIKVTIEPA</sequence>
<dbReference type="EMBL" id="BARU01043873">
    <property type="protein sequence ID" value="GAH86018.1"/>
    <property type="molecule type" value="Genomic_DNA"/>
</dbReference>
<accession>X1KVN7</accession>
<dbReference type="AlphaFoldDB" id="X1KVN7"/>